<evidence type="ECO:0000256" key="2">
    <source>
        <dbReference type="ARBA" id="ARBA00022840"/>
    </source>
</evidence>
<gene>
    <name evidence="8" type="ORF">SAMN04488082_102304</name>
</gene>
<dbReference type="STRING" id="52560.SAMN04488082_102304"/>
<dbReference type="SUPFAM" id="SSF52540">
    <property type="entry name" value="P-loop containing nucleoside triphosphate hydrolases"/>
    <property type="match status" value="1"/>
</dbReference>
<feature type="compositionally biased region" description="Polar residues" evidence="6">
    <location>
        <begin position="455"/>
        <end position="464"/>
    </location>
</feature>
<keyword evidence="3" id="KW-0805">Transcription regulation</keyword>
<evidence type="ECO:0000256" key="4">
    <source>
        <dbReference type="ARBA" id="ARBA00023125"/>
    </source>
</evidence>
<dbReference type="Gene3D" id="1.10.8.60">
    <property type="match status" value="1"/>
</dbReference>
<name>A0A1I3QGC2_9BACT</name>
<dbReference type="PRINTS" id="PR01590">
    <property type="entry name" value="HTHFIS"/>
</dbReference>
<keyword evidence="4" id="KW-0238">DNA-binding</keyword>
<accession>A0A1I3QGC2</accession>
<evidence type="ECO:0000313" key="9">
    <source>
        <dbReference type="Proteomes" id="UP000198635"/>
    </source>
</evidence>
<dbReference type="InterPro" id="IPR003018">
    <property type="entry name" value="GAF"/>
</dbReference>
<evidence type="ECO:0000256" key="3">
    <source>
        <dbReference type="ARBA" id="ARBA00023015"/>
    </source>
</evidence>
<dbReference type="SUPFAM" id="SSF55781">
    <property type="entry name" value="GAF domain-like"/>
    <property type="match status" value="1"/>
</dbReference>
<dbReference type="Pfam" id="PF25601">
    <property type="entry name" value="AAA_lid_14"/>
    <property type="match status" value="1"/>
</dbReference>
<dbReference type="RefSeq" id="WP_092372760.1">
    <property type="nucleotide sequence ID" value="NZ_FORX01000002.1"/>
</dbReference>
<keyword evidence="1" id="KW-0547">Nucleotide-binding</keyword>
<dbReference type="PROSITE" id="PS00675">
    <property type="entry name" value="SIGMA54_INTERACT_1"/>
    <property type="match status" value="1"/>
</dbReference>
<dbReference type="GO" id="GO:0005524">
    <property type="term" value="F:ATP binding"/>
    <property type="evidence" value="ECO:0007669"/>
    <property type="project" value="UniProtKB-KW"/>
</dbReference>
<organism evidence="8 9">
    <name type="scientific">Desulfomicrobium apsheronum</name>
    <dbReference type="NCBI Taxonomy" id="52560"/>
    <lineage>
        <taxon>Bacteria</taxon>
        <taxon>Pseudomonadati</taxon>
        <taxon>Thermodesulfobacteriota</taxon>
        <taxon>Desulfovibrionia</taxon>
        <taxon>Desulfovibrionales</taxon>
        <taxon>Desulfomicrobiaceae</taxon>
        <taxon>Desulfomicrobium</taxon>
    </lineage>
</organism>
<dbReference type="Pfam" id="PF00158">
    <property type="entry name" value="Sigma54_activat"/>
    <property type="match status" value="1"/>
</dbReference>
<dbReference type="Gene3D" id="3.30.450.40">
    <property type="match status" value="1"/>
</dbReference>
<dbReference type="GO" id="GO:0006355">
    <property type="term" value="P:regulation of DNA-templated transcription"/>
    <property type="evidence" value="ECO:0007669"/>
    <property type="project" value="InterPro"/>
</dbReference>
<dbReference type="Proteomes" id="UP000198635">
    <property type="component" value="Unassembled WGS sequence"/>
</dbReference>
<dbReference type="PROSITE" id="PS50045">
    <property type="entry name" value="SIGMA54_INTERACT_4"/>
    <property type="match status" value="1"/>
</dbReference>
<dbReference type="PROSITE" id="PS00688">
    <property type="entry name" value="SIGMA54_INTERACT_3"/>
    <property type="match status" value="1"/>
</dbReference>
<evidence type="ECO:0000256" key="6">
    <source>
        <dbReference type="SAM" id="MobiDB-lite"/>
    </source>
</evidence>
<evidence type="ECO:0000259" key="7">
    <source>
        <dbReference type="PROSITE" id="PS50045"/>
    </source>
</evidence>
<evidence type="ECO:0000256" key="1">
    <source>
        <dbReference type="ARBA" id="ARBA00022741"/>
    </source>
</evidence>
<dbReference type="InterPro" id="IPR002078">
    <property type="entry name" value="Sigma_54_int"/>
</dbReference>
<dbReference type="FunFam" id="3.40.50.300:FF:000006">
    <property type="entry name" value="DNA-binding transcriptional regulator NtrC"/>
    <property type="match status" value="1"/>
</dbReference>
<evidence type="ECO:0000313" key="8">
    <source>
        <dbReference type="EMBL" id="SFJ32226.1"/>
    </source>
</evidence>
<keyword evidence="9" id="KW-1185">Reference proteome</keyword>
<dbReference type="SUPFAM" id="SSF46689">
    <property type="entry name" value="Homeodomain-like"/>
    <property type="match status" value="1"/>
</dbReference>
<dbReference type="InterPro" id="IPR003593">
    <property type="entry name" value="AAA+_ATPase"/>
</dbReference>
<dbReference type="PANTHER" id="PTHR32071">
    <property type="entry name" value="TRANSCRIPTIONAL REGULATORY PROTEIN"/>
    <property type="match status" value="1"/>
</dbReference>
<proteinExistence type="predicted"/>
<dbReference type="OrthoDB" id="9763792at2"/>
<dbReference type="PANTHER" id="PTHR32071:SF57">
    <property type="entry name" value="C4-DICARBOXYLATE TRANSPORT TRANSCRIPTIONAL REGULATORY PROTEIN DCTD"/>
    <property type="match status" value="1"/>
</dbReference>
<dbReference type="InterPro" id="IPR009057">
    <property type="entry name" value="Homeodomain-like_sf"/>
</dbReference>
<evidence type="ECO:0000256" key="5">
    <source>
        <dbReference type="ARBA" id="ARBA00023163"/>
    </source>
</evidence>
<keyword evidence="5" id="KW-0804">Transcription</keyword>
<dbReference type="SMART" id="SM00382">
    <property type="entry name" value="AAA"/>
    <property type="match status" value="1"/>
</dbReference>
<dbReference type="InterPro" id="IPR002197">
    <property type="entry name" value="HTH_Fis"/>
</dbReference>
<dbReference type="AlphaFoldDB" id="A0A1I3QGC2"/>
<dbReference type="Gene3D" id="3.40.50.300">
    <property type="entry name" value="P-loop containing nucleotide triphosphate hydrolases"/>
    <property type="match status" value="1"/>
</dbReference>
<reference evidence="9" key="1">
    <citation type="submission" date="2016-10" db="EMBL/GenBank/DDBJ databases">
        <authorList>
            <person name="Varghese N."/>
            <person name="Submissions S."/>
        </authorList>
    </citation>
    <scope>NUCLEOTIDE SEQUENCE [LARGE SCALE GENOMIC DNA]</scope>
    <source>
        <strain evidence="9">DSM 5918</strain>
    </source>
</reference>
<dbReference type="SMART" id="SM00065">
    <property type="entry name" value="GAF"/>
    <property type="match status" value="1"/>
</dbReference>
<dbReference type="Pfam" id="PF01590">
    <property type="entry name" value="GAF"/>
    <property type="match status" value="1"/>
</dbReference>
<dbReference type="Pfam" id="PF02954">
    <property type="entry name" value="HTH_8"/>
    <property type="match status" value="1"/>
</dbReference>
<dbReference type="InterPro" id="IPR058031">
    <property type="entry name" value="AAA_lid_NorR"/>
</dbReference>
<protein>
    <submittedName>
        <fullName evidence="8">Nif-specific regulatory protein</fullName>
    </submittedName>
</protein>
<dbReference type="InterPro" id="IPR025662">
    <property type="entry name" value="Sigma_54_int_dom_ATP-bd_1"/>
</dbReference>
<dbReference type="CDD" id="cd00009">
    <property type="entry name" value="AAA"/>
    <property type="match status" value="1"/>
</dbReference>
<dbReference type="InterPro" id="IPR027417">
    <property type="entry name" value="P-loop_NTPase"/>
</dbReference>
<dbReference type="InterPro" id="IPR025944">
    <property type="entry name" value="Sigma_54_int_dom_CS"/>
</dbReference>
<dbReference type="GO" id="GO:0043565">
    <property type="term" value="F:sequence-specific DNA binding"/>
    <property type="evidence" value="ECO:0007669"/>
    <property type="project" value="InterPro"/>
</dbReference>
<dbReference type="Gene3D" id="1.10.10.60">
    <property type="entry name" value="Homeodomain-like"/>
    <property type="match status" value="1"/>
</dbReference>
<keyword evidence="2" id="KW-0067">ATP-binding</keyword>
<feature type="domain" description="Sigma-54 factor interaction" evidence="7">
    <location>
        <begin position="198"/>
        <end position="426"/>
    </location>
</feature>
<sequence>MSTSTCSTELRVLLAISKVIDQALDLESALESILKILSDTMSMRRATVTLYDPLSGRLAISTSYGLSALEKQRGVYRMDEGITGIIFRTAKPYVVPDISLEPLFLDKTGTRRISRERISFVGVPILLHGSPIGVMNVDRVFTGQEQLDADTEFLTVVATLISQFLSLNEKVKKREAALKQENTSLKYQIARENHGPYIVGKSQAMLEVEQYVAKVAITKATVLLLGESGTGKTLIGRIIHELSDRKSHPFIKVNCAAIPENLLEAELFGYERGAFTGANSTKPGRFEDAHLGTIFLDEIGELPLTLQSKLLRVLQEREFERIGSNKTRKVDVRIISATNRELELLVGQGLFREDLYYRLNVFPVHVPAVRERKEDIPRLLNHFQKEMEREYGRGLTLTTGALDLLLAYDWPGNVRELENLVERLVILTDDKPVESELVRSFLTHETHRPGPARQPIQTFTPPEQDNLCQPLKETERREVLAALKRNAWIQYKAARELNLTPRQMGYRVRKFNLEELIAKGRVEHRRQQS</sequence>
<dbReference type="InterPro" id="IPR029016">
    <property type="entry name" value="GAF-like_dom_sf"/>
</dbReference>
<feature type="region of interest" description="Disordered" evidence="6">
    <location>
        <begin position="445"/>
        <end position="464"/>
    </location>
</feature>
<dbReference type="EMBL" id="FORX01000002">
    <property type="protein sequence ID" value="SFJ32226.1"/>
    <property type="molecule type" value="Genomic_DNA"/>
</dbReference>